<name>A0A0D0A5C6_9AGAM</name>
<evidence type="ECO:0000313" key="2">
    <source>
        <dbReference type="Proteomes" id="UP000054485"/>
    </source>
</evidence>
<gene>
    <name evidence="1" type="ORF">CY34DRAFT_801675</name>
</gene>
<reference evidence="2" key="2">
    <citation type="submission" date="2015-01" db="EMBL/GenBank/DDBJ databases">
        <title>Evolutionary Origins and Diversification of the Mycorrhizal Mutualists.</title>
        <authorList>
            <consortium name="DOE Joint Genome Institute"/>
            <consortium name="Mycorrhizal Genomics Consortium"/>
            <person name="Kohler A."/>
            <person name="Kuo A."/>
            <person name="Nagy L.G."/>
            <person name="Floudas D."/>
            <person name="Copeland A."/>
            <person name="Barry K.W."/>
            <person name="Cichocki N."/>
            <person name="Veneault-Fourrey C."/>
            <person name="LaButti K."/>
            <person name="Lindquist E.A."/>
            <person name="Lipzen A."/>
            <person name="Lundell T."/>
            <person name="Morin E."/>
            <person name="Murat C."/>
            <person name="Riley R."/>
            <person name="Ohm R."/>
            <person name="Sun H."/>
            <person name="Tunlid A."/>
            <person name="Henrissat B."/>
            <person name="Grigoriev I.V."/>
            <person name="Hibbett D.S."/>
            <person name="Martin F."/>
        </authorList>
    </citation>
    <scope>NUCLEOTIDE SEQUENCE [LARGE SCALE GENOMIC DNA]</scope>
    <source>
        <strain evidence="2">UH-Slu-Lm8-n1</strain>
    </source>
</reference>
<dbReference type="HOGENOM" id="CLU_3033969_0_0_1"/>
<protein>
    <submittedName>
        <fullName evidence="1">Uncharacterized protein</fullName>
    </submittedName>
</protein>
<proteinExistence type="predicted"/>
<evidence type="ECO:0000313" key="1">
    <source>
        <dbReference type="EMBL" id="KIK45325.1"/>
    </source>
</evidence>
<keyword evidence="2" id="KW-1185">Reference proteome</keyword>
<accession>A0A0D0A5C6</accession>
<sequence>MPIPAPGCSTNNNGCTTRLELDPMKFDHNHSAVPCKLCYSRNAAPPRGLPGSLSK</sequence>
<dbReference type="InParanoid" id="A0A0D0A5C6"/>
<reference evidence="1 2" key="1">
    <citation type="submission" date="2014-04" db="EMBL/GenBank/DDBJ databases">
        <authorList>
            <consortium name="DOE Joint Genome Institute"/>
            <person name="Kuo A."/>
            <person name="Ruytinx J."/>
            <person name="Rineau F."/>
            <person name="Colpaert J."/>
            <person name="Kohler A."/>
            <person name="Nagy L.G."/>
            <person name="Floudas D."/>
            <person name="Copeland A."/>
            <person name="Barry K.W."/>
            <person name="Cichocki N."/>
            <person name="Veneault-Fourrey C."/>
            <person name="LaButti K."/>
            <person name="Lindquist E.A."/>
            <person name="Lipzen A."/>
            <person name="Lundell T."/>
            <person name="Morin E."/>
            <person name="Murat C."/>
            <person name="Sun H."/>
            <person name="Tunlid A."/>
            <person name="Henrissat B."/>
            <person name="Grigoriev I.V."/>
            <person name="Hibbett D.S."/>
            <person name="Martin F."/>
            <person name="Nordberg H.P."/>
            <person name="Cantor M.N."/>
            <person name="Hua S.X."/>
        </authorList>
    </citation>
    <scope>NUCLEOTIDE SEQUENCE [LARGE SCALE GENOMIC DNA]</scope>
    <source>
        <strain evidence="1 2">UH-Slu-Lm8-n1</strain>
    </source>
</reference>
<dbReference type="AlphaFoldDB" id="A0A0D0A5C6"/>
<dbReference type="Proteomes" id="UP000054485">
    <property type="component" value="Unassembled WGS sequence"/>
</dbReference>
<organism evidence="1 2">
    <name type="scientific">Suillus luteus UH-Slu-Lm8-n1</name>
    <dbReference type="NCBI Taxonomy" id="930992"/>
    <lineage>
        <taxon>Eukaryota</taxon>
        <taxon>Fungi</taxon>
        <taxon>Dikarya</taxon>
        <taxon>Basidiomycota</taxon>
        <taxon>Agaricomycotina</taxon>
        <taxon>Agaricomycetes</taxon>
        <taxon>Agaricomycetidae</taxon>
        <taxon>Boletales</taxon>
        <taxon>Suillineae</taxon>
        <taxon>Suillaceae</taxon>
        <taxon>Suillus</taxon>
    </lineage>
</organism>
<dbReference type="EMBL" id="KN835174">
    <property type="protein sequence ID" value="KIK45325.1"/>
    <property type="molecule type" value="Genomic_DNA"/>
</dbReference>